<organism evidence="15">
    <name type="scientific">Hemiselmis andersenii</name>
    <name type="common">Cryptophyte alga</name>
    <dbReference type="NCBI Taxonomy" id="464988"/>
    <lineage>
        <taxon>Eukaryota</taxon>
        <taxon>Cryptophyceae</taxon>
        <taxon>Cryptomonadales</taxon>
        <taxon>Hemiselmidaceae</taxon>
        <taxon>Hemiselmis</taxon>
    </lineage>
</organism>
<feature type="transmembrane region" description="Helical" evidence="14">
    <location>
        <begin position="319"/>
        <end position="340"/>
    </location>
</feature>
<feature type="transmembrane region" description="Helical" evidence="14">
    <location>
        <begin position="365"/>
        <end position="392"/>
    </location>
</feature>
<evidence type="ECO:0000256" key="2">
    <source>
        <dbReference type="ARBA" id="ARBA00006434"/>
    </source>
</evidence>
<dbReference type="InterPro" id="IPR038377">
    <property type="entry name" value="Na/Glc_symporter_sf"/>
</dbReference>
<keyword evidence="11" id="KW-0739">Sodium transport</keyword>
<feature type="transmembrane region" description="Helical" evidence="14">
    <location>
        <begin position="155"/>
        <end position="176"/>
    </location>
</feature>
<evidence type="ECO:0000256" key="4">
    <source>
        <dbReference type="ARBA" id="ARBA00022475"/>
    </source>
</evidence>
<evidence type="ECO:0000256" key="10">
    <source>
        <dbReference type="ARBA" id="ARBA00023136"/>
    </source>
</evidence>
<feature type="transmembrane region" description="Helical" evidence="14">
    <location>
        <begin position="566"/>
        <end position="583"/>
    </location>
</feature>
<feature type="transmembrane region" description="Helical" evidence="14">
    <location>
        <begin position="473"/>
        <end position="490"/>
    </location>
</feature>
<keyword evidence="5 14" id="KW-0812">Transmembrane</keyword>
<dbReference type="PANTHER" id="PTHR48086:SF3">
    <property type="entry name" value="SODIUM_PROLINE SYMPORTER"/>
    <property type="match status" value="1"/>
</dbReference>
<feature type="transmembrane region" description="Helical" evidence="14">
    <location>
        <begin position="98"/>
        <end position="118"/>
    </location>
</feature>
<dbReference type="Gene3D" id="1.20.1730.10">
    <property type="entry name" value="Sodium/glucose cotransporter"/>
    <property type="match status" value="1"/>
</dbReference>
<keyword evidence="9" id="KW-0406">Ion transport</keyword>
<dbReference type="InterPro" id="IPR050277">
    <property type="entry name" value="Sodium:Solute_Symporter"/>
</dbReference>
<feature type="transmembrane region" description="Helical" evidence="14">
    <location>
        <begin position="413"/>
        <end position="434"/>
    </location>
</feature>
<evidence type="ECO:0008006" key="16">
    <source>
        <dbReference type="Google" id="ProtNLM"/>
    </source>
</evidence>
<dbReference type="InterPro" id="IPR001734">
    <property type="entry name" value="Na/solute_symporter"/>
</dbReference>
<feature type="transmembrane region" description="Helical" evidence="14">
    <location>
        <begin position="446"/>
        <end position="466"/>
    </location>
</feature>
<evidence type="ECO:0000256" key="11">
    <source>
        <dbReference type="ARBA" id="ARBA00023201"/>
    </source>
</evidence>
<evidence type="ECO:0000256" key="6">
    <source>
        <dbReference type="ARBA" id="ARBA00022847"/>
    </source>
</evidence>
<comment type="similarity">
    <text evidence="2 12">Belongs to the sodium:solute symporter (SSF) (TC 2.A.21) family.</text>
</comment>
<dbReference type="PANTHER" id="PTHR48086">
    <property type="entry name" value="SODIUM/PROLINE SYMPORTER-RELATED"/>
    <property type="match status" value="1"/>
</dbReference>
<feature type="transmembrane region" description="Helical" evidence="14">
    <location>
        <begin position="60"/>
        <end position="86"/>
    </location>
</feature>
<evidence type="ECO:0000256" key="8">
    <source>
        <dbReference type="ARBA" id="ARBA00023053"/>
    </source>
</evidence>
<dbReference type="CDD" id="cd10322">
    <property type="entry name" value="SLC5sbd"/>
    <property type="match status" value="1"/>
</dbReference>
<evidence type="ECO:0000313" key="15">
    <source>
        <dbReference type="EMBL" id="CAD8985304.1"/>
    </source>
</evidence>
<dbReference type="Pfam" id="PF00474">
    <property type="entry name" value="SSF"/>
    <property type="match status" value="1"/>
</dbReference>
<evidence type="ECO:0000256" key="1">
    <source>
        <dbReference type="ARBA" id="ARBA00004651"/>
    </source>
</evidence>
<dbReference type="GO" id="GO:0005886">
    <property type="term" value="C:plasma membrane"/>
    <property type="evidence" value="ECO:0007669"/>
    <property type="project" value="UniProtKB-SubCell"/>
</dbReference>
<keyword evidence="4" id="KW-1003">Cell membrane</keyword>
<feature type="transmembrane region" description="Helical" evidence="14">
    <location>
        <begin position="188"/>
        <end position="206"/>
    </location>
</feature>
<reference evidence="15" key="1">
    <citation type="submission" date="2021-01" db="EMBL/GenBank/DDBJ databases">
        <authorList>
            <person name="Corre E."/>
            <person name="Pelletier E."/>
            <person name="Niang G."/>
            <person name="Scheremetjew M."/>
            <person name="Finn R."/>
            <person name="Kale V."/>
            <person name="Holt S."/>
            <person name="Cochrane G."/>
            <person name="Meng A."/>
            <person name="Brown T."/>
            <person name="Cohen L."/>
        </authorList>
    </citation>
    <scope>NUCLEOTIDE SEQUENCE</scope>
    <source>
        <strain evidence="15">CCMP644</strain>
    </source>
</reference>
<keyword evidence="3" id="KW-0813">Transport</keyword>
<evidence type="ECO:0000256" key="13">
    <source>
        <dbReference type="SAM" id="MobiDB-lite"/>
    </source>
</evidence>
<keyword evidence="7 14" id="KW-1133">Transmembrane helix</keyword>
<keyword evidence="6" id="KW-0769">Symport</keyword>
<feature type="region of interest" description="Disordered" evidence="13">
    <location>
        <begin position="640"/>
        <end position="675"/>
    </location>
</feature>
<dbReference type="PROSITE" id="PS50283">
    <property type="entry name" value="NA_SOLUT_SYMP_3"/>
    <property type="match status" value="1"/>
</dbReference>
<sequence length="725" mass="77580">MLHTAMSDGNDAVYAILVIYFFVILCSSVLSFWMNNSTTTLRLGPLSVVGDRVNNLTQSYLGAGTGLGFLVFFFTMCSSLFSGYTVSGIPAEAYGRGWIAIRWILAGVPIYGAFLLLTPRLHALGKSRGYLSIIEFIFDRYAVSSSPAVPHALRLISLFCLQLPVFTYLITQFTGIGAEIPVYTKGEITGLGALLTAAIILCFLSILGGLRGVAYTDVIQGIALVVGSFVFFCVQHVNLGGMGMVARVTRSAEFAEADPAKFASFNTVPRESGGWSLASLASFVLKVTIAATMFPHLVQRLFVAKNTTVIRVGFSTMNATFFFVQFASMISGWVAAAYFVETPPPNAIFASVAGVVRDANTTGQFASALMMSAAVCAFMSTADSCMIAFGTMWLKDFFLPYVSPGASQQTQVVFAKTMGIIGLAVGVLLGVQSILATPPWNLSNLFSLQAATPIHVAPSVWLGLHWRGLRGEAVLAGMLLGLGTTLGMAFDPSYNVKLKFGLEENAEGWAPSLIGCAVNVATTIIIGLALEASPSLLPVSSALPAFSRPLDIAAEFGEKLGSEASPLFWGVFAVLFALMIPFYRAEDFGKQDEYVGEVPSWVFTSLFICGLLTIWIAIGYAYFWRDYTLARVPSPYPVHPDDVNRQDSGDVPAHKTKSVGMSEVSEAPPAPVAPAPPQQFPPYPAMMPMGAPMMTPGIYPQMGMVPPAGGPHMGSPMPYGYPVGY</sequence>
<dbReference type="AlphaFoldDB" id="A0A7S1HMB5"/>
<evidence type="ECO:0000256" key="14">
    <source>
        <dbReference type="SAM" id="Phobius"/>
    </source>
</evidence>
<keyword evidence="10 14" id="KW-0472">Membrane</keyword>
<feature type="transmembrane region" description="Helical" evidence="14">
    <location>
        <begin position="603"/>
        <end position="623"/>
    </location>
</feature>
<evidence type="ECO:0000256" key="9">
    <source>
        <dbReference type="ARBA" id="ARBA00023065"/>
    </source>
</evidence>
<feature type="transmembrane region" description="Helical" evidence="14">
    <location>
        <begin position="510"/>
        <end position="530"/>
    </location>
</feature>
<dbReference type="EMBL" id="HBFX01060333">
    <property type="protein sequence ID" value="CAD8985304.1"/>
    <property type="molecule type" value="Transcribed_RNA"/>
</dbReference>
<keyword evidence="8" id="KW-0915">Sodium</keyword>
<feature type="transmembrane region" description="Helical" evidence="14">
    <location>
        <begin position="218"/>
        <end position="237"/>
    </location>
</feature>
<comment type="subcellular location">
    <subcellularLocation>
        <location evidence="1">Cell membrane</location>
        <topology evidence="1">Multi-pass membrane protein</topology>
    </subcellularLocation>
</comment>
<gene>
    <name evidence="15" type="ORF">HAND00432_LOCUS36317</name>
</gene>
<evidence type="ECO:0000256" key="3">
    <source>
        <dbReference type="ARBA" id="ARBA00022448"/>
    </source>
</evidence>
<feature type="transmembrane region" description="Helical" evidence="14">
    <location>
        <begin position="12"/>
        <end position="33"/>
    </location>
</feature>
<evidence type="ECO:0000256" key="12">
    <source>
        <dbReference type="RuleBase" id="RU362091"/>
    </source>
</evidence>
<accession>A0A7S1HMB5</accession>
<evidence type="ECO:0000256" key="7">
    <source>
        <dbReference type="ARBA" id="ARBA00022989"/>
    </source>
</evidence>
<name>A0A7S1HMB5_HEMAN</name>
<protein>
    <recommendedName>
        <fullName evidence="16">Sodium/solute symporter</fullName>
    </recommendedName>
</protein>
<dbReference type="GO" id="GO:0015293">
    <property type="term" value="F:symporter activity"/>
    <property type="evidence" value="ECO:0007669"/>
    <property type="project" value="UniProtKB-KW"/>
</dbReference>
<proteinExistence type="inferred from homology"/>
<dbReference type="GO" id="GO:0006814">
    <property type="term" value="P:sodium ion transport"/>
    <property type="evidence" value="ECO:0007669"/>
    <property type="project" value="UniProtKB-KW"/>
</dbReference>
<evidence type="ECO:0000256" key="5">
    <source>
        <dbReference type="ARBA" id="ARBA00022692"/>
    </source>
</evidence>